<keyword evidence="3 7" id="KW-0805">Transcription regulation</keyword>
<dbReference type="PROSITE" id="PS00716">
    <property type="entry name" value="SIGMA70_2"/>
    <property type="match status" value="1"/>
</dbReference>
<evidence type="ECO:0000256" key="2">
    <source>
        <dbReference type="ARBA" id="ARBA00022969"/>
    </source>
</evidence>
<evidence type="ECO:0000256" key="3">
    <source>
        <dbReference type="ARBA" id="ARBA00023015"/>
    </source>
</evidence>
<keyword evidence="6 7" id="KW-0804">Transcription</keyword>
<dbReference type="AlphaFoldDB" id="A0A9D2JAW4"/>
<dbReference type="PRINTS" id="PR00046">
    <property type="entry name" value="SIGMA70FCT"/>
</dbReference>
<dbReference type="Proteomes" id="UP000824048">
    <property type="component" value="Unassembled WGS sequence"/>
</dbReference>
<reference evidence="9" key="1">
    <citation type="journal article" date="2021" name="PeerJ">
        <title>Extensive microbial diversity within the chicken gut microbiome revealed by metagenomics and culture.</title>
        <authorList>
            <person name="Gilroy R."/>
            <person name="Ravi A."/>
            <person name="Getino M."/>
            <person name="Pursley I."/>
            <person name="Horton D.L."/>
            <person name="Alikhan N.F."/>
            <person name="Baker D."/>
            <person name="Gharbi K."/>
            <person name="Hall N."/>
            <person name="Watson M."/>
            <person name="Adriaenssens E.M."/>
            <person name="Foster-Nyarko E."/>
            <person name="Jarju S."/>
            <person name="Secka A."/>
            <person name="Antonio M."/>
            <person name="Oren A."/>
            <person name="Chaudhuri R.R."/>
            <person name="La Ragione R."/>
            <person name="Hildebrand F."/>
            <person name="Pallen M.J."/>
        </authorList>
    </citation>
    <scope>NUCLEOTIDE SEQUENCE</scope>
    <source>
        <strain evidence="9">ChiSxjej1B13-11774</strain>
    </source>
</reference>
<dbReference type="InterPro" id="IPR007627">
    <property type="entry name" value="RNA_pol_sigma70_r2"/>
</dbReference>
<dbReference type="SUPFAM" id="SSF88659">
    <property type="entry name" value="Sigma3 and sigma4 domains of RNA polymerase sigma factors"/>
    <property type="match status" value="1"/>
</dbReference>
<keyword evidence="2" id="KW-0749">Sporulation</keyword>
<keyword evidence="4 7" id="KW-0731">Sigma factor</keyword>
<dbReference type="GO" id="GO:0003677">
    <property type="term" value="F:DNA binding"/>
    <property type="evidence" value="ECO:0007669"/>
    <property type="project" value="UniProtKB-KW"/>
</dbReference>
<reference evidence="9" key="2">
    <citation type="submission" date="2021-04" db="EMBL/GenBank/DDBJ databases">
        <authorList>
            <person name="Gilroy R."/>
        </authorList>
    </citation>
    <scope>NUCLEOTIDE SEQUENCE</scope>
    <source>
        <strain evidence="9">ChiSxjej1B13-11774</strain>
    </source>
</reference>
<dbReference type="InterPro" id="IPR013324">
    <property type="entry name" value="RNA_pol_sigma_r3/r4-like"/>
</dbReference>
<dbReference type="InterPro" id="IPR013325">
    <property type="entry name" value="RNA_pol_sigma_r2"/>
</dbReference>
<dbReference type="Gene3D" id="1.10.10.10">
    <property type="entry name" value="Winged helix-like DNA-binding domain superfamily/Winged helix DNA-binding domain"/>
    <property type="match status" value="1"/>
</dbReference>
<dbReference type="CDD" id="cd06171">
    <property type="entry name" value="Sigma70_r4"/>
    <property type="match status" value="1"/>
</dbReference>
<proteinExistence type="inferred from homology"/>
<protein>
    <recommendedName>
        <fullName evidence="7">RNA polymerase sigma factor</fullName>
    </recommendedName>
</protein>
<accession>A0A9D2JAW4</accession>
<comment type="caution">
    <text evidence="9">The sequence shown here is derived from an EMBL/GenBank/DDBJ whole genome shotgun (WGS) entry which is preliminary data.</text>
</comment>
<dbReference type="GO" id="GO:0016987">
    <property type="term" value="F:sigma factor activity"/>
    <property type="evidence" value="ECO:0007669"/>
    <property type="project" value="UniProtKB-KW"/>
</dbReference>
<evidence type="ECO:0000256" key="5">
    <source>
        <dbReference type="ARBA" id="ARBA00023125"/>
    </source>
</evidence>
<dbReference type="Pfam" id="PF04545">
    <property type="entry name" value="Sigma70_r4"/>
    <property type="match status" value="1"/>
</dbReference>
<dbReference type="PROSITE" id="PS50943">
    <property type="entry name" value="HTH_CROC1"/>
    <property type="match status" value="1"/>
</dbReference>
<dbReference type="InterPro" id="IPR036388">
    <property type="entry name" value="WH-like_DNA-bd_sf"/>
</dbReference>
<dbReference type="InterPro" id="IPR014284">
    <property type="entry name" value="RNA_pol_sigma-70_dom"/>
</dbReference>
<dbReference type="Pfam" id="PF04542">
    <property type="entry name" value="Sigma70_r2"/>
    <property type="match status" value="1"/>
</dbReference>
<dbReference type="NCBIfam" id="TIGR02937">
    <property type="entry name" value="sigma70-ECF"/>
    <property type="match status" value="1"/>
</dbReference>
<evidence type="ECO:0000256" key="1">
    <source>
        <dbReference type="ARBA" id="ARBA00007788"/>
    </source>
</evidence>
<name>A0A9D2JAW4_9FIRM</name>
<dbReference type="PANTHER" id="PTHR30376">
    <property type="entry name" value="SIGMA FACTOR RPOH HEAT SHOCK RELATED"/>
    <property type="match status" value="1"/>
</dbReference>
<evidence type="ECO:0000256" key="7">
    <source>
        <dbReference type="RuleBase" id="RU362124"/>
    </source>
</evidence>
<evidence type="ECO:0000256" key="6">
    <source>
        <dbReference type="ARBA" id="ARBA00023163"/>
    </source>
</evidence>
<dbReference type="InterPro" id="IPR001387">
    <property type="entry name" value="Cro/C1-type_HTH"/>
</dbReference>
<evidence type="ECO:0000259" key="8">
    <source>
        <dbReference type="PROSITE" id="PS50943"/>
    </source>
</evidence>
<evidence type="ECO:0000313" key="9">
    <source>
        <dbReference type="EMBL" id="HIZ42517.1"/>
    </source>
</evidence>
<dbReference type="PIRSF" id="PIRSF000770">
    <property type="entry name" value="RNA_pol_sigma-SigE/K"/>
    <property type="match status" value="1"/>
</dbReference>
<sequence length="235" mass="26522">MFEILSLFLQAAAGHVLYLMLHLESGSFPRPLSPVREKEAFAALRAGGEDAARARDRLIRHNLRLVAHVTKKYYAATAAQDDLISIGTIGLIKAVDTFDPARASKFSSYASRCIENELRMELRRTRREGTLLSLQEPLEGSEGQLTLADTLPDPAVMEDDCERRADAARLRQLVETLPRREQEVLTRRYGLDGRAPQTQQEIAARLGISRSYVSRLEKRALETLSQRWKNKTCTE</sequence>
<dbReference type="InterPro" id="IPR007630">
    <property type="entry name" value="RNA_pol_sigma70_r4"/>
</dbReference>
<dbReference type="Gene3D" id="1.20.120.1810">
    <property type="match status" value="1"/>
</dbReference>
<dbReference type="PROSITE" id="PS00715">
    <property type="entry name" value="SIGMA70_1"/>
    <property type="match status" value="1"/>
</dbReference>
<dbReference type="PANTHER" id="PTHR30376:SF3">
    <property type="entry name" value="RNA POLYMERASE SIGMA FACTOR RPOH"/>
    <property type="match status" value="1"/>
</dbReference>
<evidence type="ECO:0000313" key="10">
    <source>
        <dbReference type="Proteomes" id="UP000824048"/>
    </source>
</evidence>
<keyword evidence="5 7" id="KW-0238">DNA-binding</keyword>
<dbReference type="SUPFAM" id="SSF88946">
    <property type="entry name" value="Sigma2 domain of RNA polymerase sigma factors"/>
    <property type="match status" value="1"/>
</dbReference>
<organism evidence="9 10">
    <name type="scientific">Candidatus Gemmiger excrementigallinarum</name>
    <dbReference type="NCBI Taxonomy" id="2838609"/>
    <lineage>
        <taxon>Bacteria</taxon>
        <taxon>Bacillati</taxon>
        <taxon>Bacillota</taxon>
        <taxon>Clostridia</taxon>
        <taxon>Eubacteriales</taxon>
        <taxon>Gemmiger</taxon>
    </lineage>
</organism>
<dbReference type="EMBL" id="DXBP01000050">
    <property type="protein sequence ID" value="HIZ42517.1"/>
    <property type="molecule type" value="Genomic_DNA"/>
</dbReference>
<dbReference type="GO" id="GO:0006352">
    <property type="term" value="P:DNA-templated transcription initiation"/>
    <property type="evidence" value="ECO:0007669"/>
    <property type="project" value="InterPro"/>
</dbReference>
<evidence type="ECO:0000256" key="4">
    <source>
        <dbReference type="ARBA" id="ARBA00023082"/>
    </source>
</evidence>
<comment type="similarity">
    <text evidence="1 7">Belongs to the sigma-70 factor family.</text>
</comment>
<dbReference type="GO" id="GO:0030435">
    <property type="term" value="P:sporulation resulting in formation of a cellular spore"/>
    <property type="evidence" value="ECO:0007669"/>
    <property type="project" value="UniProtKB-KW"/>
</dbReference>
<feature type="domain" description="HTH cro/C1-type" evidence="8">
    <location>
        <begin position="198"/>
        <end position="218"/>
    </location>
</feature>
<gene>
    <name evidence="9" type="ORF">H9811_08140</name>
</gene>
<dbReference type="InterPro" id="IPR050813">
    <property type="entry name" value="Sigma-70_Factor"/>
</dbReference>
<comment type="function">
    <text evidence="7">Sigma factors are initiation factors that promote the attachment of RNA polymerase to specific initiation sites and are then released.</text>
</comment>
<dbReference type="InterPro" id="IPR000943">
    <property type="entry name" value="RNA_pol_sigma70"/>
</dbReference>